<dbReference type="GO" id="GO:0010230">
    <property type="term" value="P:alternative respiration"/>
    <property type="evidence" value="ECO:0007669"/>
    <property type="project" value="TreeGrafter"/>
</dbReference>
<keyword evidence="11" id="KW-1133">Transmembrane helix</keyword>
<evidence type="ECO:0000256" key="12">
    <source>
        <dbReference type="ARBA" id="ARBA00023002"/>
    </source>
</evidence>
<dbReference type="PANTHER" id="PTHR31803:SF3">
    <property type="entry name" value="ALTERNATIVE OXIDASE"/>
    <property type="match status" value="1"/>
</dbReference>
<evidence type="ECO:0000256" key="9">
    <source>
        <dbReference type="ARBA" id="ARBA00022946"/>
    </source>
</evidence>
<keyword evidence="6" id="KW-0812">Transmembrane</keyword>
<keyword evidence="9" id="KW-0809">Transit peptide</keyword>
<evidence type="ECO:0000256" key="13">
    <source>
        <dbReference type="ARBA" id="ARBA00023004"/>
    </source>
</evidence>
<dbReference type="AlphaFoldDB" id="A0A023BC06"/>
<evidence type="ECO:0000256" key="5">
    <source>
        <dbReference type="ARBA" id="ARBA00022660"/>
    </source>
</evidence>
<keyword evidence="4" id="KW-0813">Transport</keyword>
<evidence type="ECO:0000256" key="11">
    <source>
        <dbReference type="ARBA" id="ARBA00022989"/>
    </source>
</evidence>
<dbReference type="VEuPathDB" id="CryptoDB:GNI_018300"/>
<dbReference type="Pfam" id="PF01786">
    <property type="entry name" value="AOX"/>
    <property type="match status" value="1"/>
</dbReference>
<dbReference type="eggNOG" id="ENOG502QSB5">
    <property type="taxonomic scope" value="Eukaryota"/>
</dbReference>
<evidence type="ECO:0000256" key="14">
    <source>
        <dbReference type="ARBA" id="ARBA00023128"/>
    </source>
</evidence>
<evidence type="ECO:0000313" key="18">
    <source>
        <dbReference type="EMBL" id="EZG81688.1"/>
    </source>
</evidence>
<accession>A0A023BC06</accession>
<dbReference type="Gene3D" id="1.20.1260.140">
    <property type="entry name" value="Alternative oxidase"/>
    <property type="match status" value="1"/>
</dbReference>
<keyword evidence="12" id="KW-0560">Oxidoreductase</keyword>
<dbReference type="OrthoDB" id="16906at2759"/>
<keyword evidence="5" id="KW-0679">Respiratory chain</keyword>
<comment type="subcellular location">
    <subcellularLocation>
        <location evidence="2">Mitochondrion inner membrane</location>
    </subcellularLocation>
</comment>
<keyword evidence="14" id="KW-0496">Mitochondrion</keyword>
<evidence type="ECO:0000256" key="2">
    <source>
        <dbReference type="ARBA" id="ARBA00004273"/>
    </source>
</evidence>
<proteinExistence type="inferred from homology"/>
<dbReference type="Proteomes" id="UP000019763">
    <property type="component" value="Unassembled WGS sequence"/>
</dbReference>
<name>A0A023BC06_GRENI</name>
<evidence type="ECO:0000256" key="16">
    <source>
        <dbReference type="ARBA" id="ARBA00025285"/>
    </source>
</evidence>
<dbReference type="EMBL" id="AFNH02000134">
    <property type="protein sequence ID" value="EZG81688.1"/>
    <property type="molecule type" value="Genomic_DNA"/>
</dbReference>
<evidence type="ECO:0000256" key="4">
    <source>
        <dbReference type="ARBA" id="ARBA00022448"/>
    </source>
</evidence>
<keyword evidence="19" id="KW-1185">Reference proteome</keyword>
<dbReference type="FunFam" id="1.20.1260.140:FF:000002">
    <property type="entry name" value="Alternative oxidase"/>
    <property type="match status" value="1"/>
</dbReference>
<evidence type="ECO:0000256" key="15">
    <source>
        <dbReference type="ARBA" id="ARBA00023136"/>
    </source>
</evidence>
<evidence type="ECO:0000256" key="6">
    <source>
        <dbReference type="ARBA" id="ARBA00022692"/>
    </source>
</evidence>
<dbReference type="CDD" id="cd01053">
    <property type="entry name" value="AOX"/>
    <property type="match status" value="1"/>
</dbReference>
<keyword evidence="8" id="KW-0999">Mitochondrion inner membrane</keyword>
<dbReference type="GO" id="GO:0009916">
    <property type="term" value="F:alternative oxidase activity"/>
    <property type="evidence" value="ECO:0007669"/>
    <property type="project" value="InterPro"/>
</dbReference>
<evidence type="ECO:0000256" key="10">
    <source>
        <dbReference type="ARBA" id="ARBA00022982"/>
    </source>
</evidence>
<evidence type="ECO:0000256" key="7">
    <source>
        <dbReference type="ARBA" id="ARBA00022723"/>
    </source>
</evidence>
<keyword evidence="13" id="KW-0408">Iron</keyword>
<comment type="function">
    <text evidence="16">Catalyzes cyanide-resistant oxygen consumption. May increase respiration when the cytochrome respiratory pathway is restricted, or in response to low temperatures.</text>
</comment>
<dbReference type="InterPro" id="IPR002680">
    <property type="entry name" value="AOX"/>
</dbReference>
<evidence type="ECO:0000256" key="1">
    <source>
        <dbReference type="ARBA" id="ARBA00001962"/>
    </source>
</evidence>
<feature type="region of interest" description="Disordered" evidence="17">
    <location>
        <begin position="106"/>
        <end position="127"/>
    </location>
</feature>
<reference evidence="18" key="1">
    <citation type="submission" date="2013-12" db="EMBL/GenBank/DDBJ databases">
        <authorList>
            <person name="Omoto C.K."/>
            <person name="Sibley D."/>
            <person name="Venepally P."/>
            <person name="Hadjithomas M."/>
            <person name="Karamycheva S."/>
            <person name="Brunk B."/>
            <person name="Roos D."/>
            <person name="Caler E."/>
            <person name="Lorenzi H."/>
        </authorList>
    </citation>
    <scope>NUCLEOTIDE SEQUENCE</scope>
</reference>
<dbReference type="RefSeq" id="XP_011134194.1">
    <property type="nucleotide sequence ID" value="XM_011135892.1"/>
</dbReference>
<comment type="caution">
    <text evidence="18">The sequence shown here is derived from an EMBL/GenBank/DDBJ whole genome shotgun (WGS) entry which is preliminary data.</text>
</comment>
<sequence>MGGRDALIFFGCLNHDVVKTLFNLSQKYCCMSIIKPTSQRAASGNRILWTSWNTFYNQPSLISQSASAARSLNRGRLSEAATRTRVPDIWPEAHLLNEAFKHLPTVSTTDSPTVTSPKVAAPPGPNKIRQDMMHRAGFTKPRLALYLPCQSRLLFTDGSGLTRSGRPESSLLNNTGQKRWILFKKDQGPPRHFHAKTNATATPCLDQTADDEYESNWESETRYNQPHPIWNDEEVHSVQRTHFRPRGMSDRFALYFIRLLRGTFDVCTGYAFGPLSAQGWINRVVLLETVAGVPGLVGACIRHLRSLRRMERDYGWIHTLLEEAENERMHLMSALMIKNPGPLFRCIVVAGQMFFLPLFTTLYFVSGKTAHRFVGYLEEEAVKTYTHLLEELEAGHQPSLAAMRAPRVARQYWQLKDDATFTDMIFAIRADESHHRDVNHTFANMRPDEENPFEPGH</sequence>
<comment type="similarity">
    <text evidence="3">Belongs to the alternative oxidase family.</text>
</comment>
<dbReference type="PANTHER" id="PTHR31803">
    <property type="entry name" value="ALTERNATIVE OXIDASE"/>
    <property type="match status" value="1"/>
</dbReference>
<gene>
    <name evidence="18" type="ORF">GNI_018300</name>
</gene>
<dbReference type="GeneID" id="22910921"/>
<keyword evidence="10" id="KW-0249">Electron transport</keyword>
<feature type="compositionally biased region" description="Low complexity" evidence="17">
    <location>
        <begin position="106"/>
        <end position="119"/>
    </location>
</feature>
<keyword evidence="15" id="KW-0472">Membrane</keyword>
<organism evidence="18 19">
    <name type="scientific">Gregarina niphandrodes</name>
    <name type="common">Septate eugregarine</name>
    <dbReference type="NCBI Taxonomy" id="110365"/>
    <lineage>
        <taxon>Eukaryota</taxon>
        <taxon>Sar</taxon>
        <taxon>Alveolata</taxon>
        <taxon>Apicomplexa</taxon>
        <taxon>Conoidasida</taxon>
        <taxon>Gregarinasina</taxon>
        <taxon>Eugregarinorida</taxon>
        <taxon>Gregarinidae</taxon>
        <taxon>Gregarina</taxon>
    </lineage>
</organism>
<keyword evidence="7" id="KW-0479">Metal-binding</keyword>
<dbReference type="InterPro" id="IPR038659">
    <property type="entry name" value="AOX_sf"/>
</dbReference>
<protein>
    <submittedName>
        <fullName evidence="18">Alternative oxidase</fullName>
    </submittedName>
</protein>
<evidence type="ECO:0000256" key="8">
    <source>
        <dbReference type="ARBA" id="ARBA00022792"/>
    </source>
</evidence>
<evidence type="ECO:0000313" key="19">
    <source>
        <dbReference type="Proteomes" id="UP000019763"/>
    </source>
</evidence>
<dbReference type="GO" id="GO:0005743">
    <property type="term" value="C:mitochondrial inner membrane"/>
    <property type="evidence" value="ECO:0007669"/>
    <property type="project" value="UniProtKB-SubCell"/>
</dbReference>
<comment type="cofactor">
    <cofactor evidence="1">
        <name>Fe cation</name>
        <dbReference type="ChEBI" id="CHEBI:24875"/>
    </cofactor>
</comment>
<dbReference type="GO" id="GO:0046872">
    <property type="term" value="F:metal ion binding"/>
    <property type="evidence" value="ECO:0007669"/>
    <property type="project" value="UniProtKB-KW"/>
</dbReference>
<evidence type="ECO:0000256" key="17">
    <source>
        <dbReference type="SAM" id="MobiDB-lite"/>
    </source>
</evidence>
<evidence type="ECO:0000256" key="3">
    <source>
        <dbReference type="ARBA" id="ARBA00008388"/>
    </source>
</evidence>